<gene>
    <name evidence="2" type="ORF">GCM10019016_062510</name>
</gene>
<dbReference type="SUPFAM" id="SSF52499">
    <property type="entry name" value="Isochorismatase-like hydrolases"/>
    <property type="match status" value="1"/>
</dbReference>
<sequence>MGPDGPPPRRGHDPQALYGAFYDTPPHTMLRNLGRDTVIVTGTLTNYCCGTTARRHTNAATRCLRIGHHGHR</sequence>
<protein>
    <recommendedName>
        <fullName evidence="1">Isochorismatase-like domain-containing protein</fullName>
    </recommendedName>
</protein>
<evidence type="ECO:0000259" key="1">
    <source>
        <dbReference type="Pfam" id="PF00857"/>
    </source>
</evidence>
<evidence type="ECO:0000313" key="3">
    <source>
        <dbReference type="Proteomes" id="UP001501455"/>
    </source>
</evidence>
<dbReference type="Pfam" id="PF00857">
    <property type="entry name" value="Isochorismatase"/>
    <property type="match status" value="1"/>
</dbReference>
<dbReference type="InterPro" id="IPR036380">
    <property type="entry name" value="Isochorismatase-like_sf"/>
</dbReference>
<evidence type="ECO:0000313" key="2">
    <source>
        <dbReference type="EMBL" id="GAA3499147.1"/>
    </source>
</evidence>
<organism evidence="2 3">
    <name type="scientific">Streptomyces prasinosporus</name>
    <dbReference type="NCBI Taxonomy" id="68256"/>
    <lineage>
        <taxon>Bacteria</taxon>
        <taxon>Bacillati</taxon>
        <taxon>Actinomycetota</taxon>
        <taxon>Actinomycetes</taxon>
        <taxon>Kitasatosporales</taxon>
        <taxon>Streptomycetaceae</taxon>
        <taxon>Streptomyces</taxon>
        <taxon>Streptomyces albogriseolus group</taxon>
    </lineage>
</organism>
<proteinExistence type="predicted"/>
<reference evidence="3" key="1">
    <citation type="journal article" date="2019" name="Int. J. Syst. Evol. Microbiol.">
        <title>The Global Catalogue of Microorganisms (GCM) 10K type strain sequencing project: providing services to taxonomists for standard genome sequencing and annotation.</title>
        <authorList>
            <consortium name="The Broad Institute Genomics Platform"/>
            <consortium name="The Broad Institute Genome Sequencing Center for Infectious Disease"/>
            <person name="Wu L."/>
            <person name="Ma J."/>
        </authorList>
    </citation>
    <scope>NUCLEOTIDE SEQUENCE [LARGE SCALE GENOMIC DNA]</scope>
    <source>
        <strain evidence="3">JCM 4816</strain>
    </source>
</reference>
<dbReference type="Gene3D" id="3.40.50.850">
    <property type="entry name" value="Isochorismatase-like"/>
    <property type="match status" value="1"/>
</dbReference>
<feature type="domain" description="Isochorismatase-like" evidence="1">
    <location>
        <begin position="18"/>
        <end position="58"/>
    </location>
</feature>
<dbReference type="InterPro" id="IPR000868">
    <property type="entry name" value="Isochorismatase-like_dom"/>
</dbReference>
<accession>A0ABP6TUY5</accession>
<keyword evidence="3" id="KW-1185">Reference proteome</keyword>
<comment type="caution">
    <text evidence="2">The sequence shown here is derived from an EMBL/GenBank/DDBJ whole genome shotgun (WGS) entry which is preliminary data.</text>
</comment>
<dbReference type="Proteomes" id="UP001501455">
    <property type="component" value="Unassembled WGS sequence"/>
</dbReference>
<name>A0ABP6TUY5_9ACTN</name>
<dbReference type="EMBL" id="BAAAXF010000042">
    <property type="protein sequence ID" value="GAA3499147.1"/>
    <property type="molecule type" value="Genomic_DNA"/>
</dbReference>